<sequence length="262" mass="26410">MSHYPNERGLRHNQGSGTFGESPASGPAPTTAGHHKHDILNKLDPRVDSTQDRRPAESMLNPTGGAGGNNNIPAGTYGPHNSRIANALDPRVDSDLDGRAQRGGGMPGSGTTPGMGMGTGMTGAAAAGSAGYGAGNAHVGAPEGTYGPHNSRMANALDPRVDSDRDGRGGNGMMGQSGGMMGGQTHTGSGYPHSGMTQTQQGEYGSGGAYGQPTVGGQQAGYGGSGGAGPHKSGLMNKLDPRVDSKTGTVKESKQFSERRGI</sequence>
<dbReference type="PANTHER" id="PTHR39606:SF1">
    <property type="entry name" value="CELL SURFACE PROTEIN"/>
    <property type="match status" value="1"/>
</dbReference>
<feature type="region of interest" description="Disordered" evidence="1">
    <location>
        <begin position="153"/>
        <end position="262"/>
    </location>
</feature>
<evidence type="ECO:0000313" key="3">
    <source>
        <dbReference type="Proteomes" id="UP001321760"/>
    </source>
</evidence>
<evidence type="ECO:0000313" key="2">
    <source>
        <dbReference type="EMBL" id="KAK4443881.1"/>
    </source>
</evidence>
<reference evidence="2" key="2">
    <citation type="submission" date="2023-05" db="EMBL/GenBank/DDBJ databases">
        <authorList>
            <consortium name="Lawrence Berkeley National Laboratory"/>
            <person name="Steindorff A."/>
            <person name="Hensen N."/>
            <person name="Bonometti L."/>
            <person name="Westerberg I."/>
            <person name="Brannstrom I.O."/>
            <person name="Guillou S."/>
            <person name="Cros-Aarteil S."/>
            <person name="Calhoun S."/>
            <person name="Haridas S."/>
            <person name="Kuo A."/>
            <person name="Mondo S."/>
            <person name="Pangilinan J."/>
            <person name="Riley R."/>
            <person name="Labutti K."/>
            <person name="Andreopoulos B."/>
            <person name="Lipzen A."/>
            <person name="Chen C."/>
            <person name="Yanf M."/>
            <person name="Daum C."/>
            <person name="Ng V."/>
            <person name="Clum A."/>
            <person name="Ohm R."/>
            <person name="Martin F."/>
            <person name="Silar P."/>
            <person name="Natvig D."/>
            <person name="Lalanne C."/>
            <person name="Gautier V."/>
            <person name="Ament-Velasquez S.L."/>
            <person name="Kruys A."/>
            <person name="Hutchinson M.I."/>
            <person name="Powell A.J."/>
            <person name="Barry K."/>
            <person name="Miller A.N."/>
            <person name="Grigoriev I.V."/>
            <person name="Debuchy R."/>
            <person name="Gladieux P."/>
            <person name="Thoren M.H."/>
            <person name="Johannesson H."/>
        </authorList>
    </citation>
    <scope>NUCLEOTIDE SEQUENCE</scope>
    <source>
        <strain evidence="2">PSN243</strain>
    </source>
</reference>
<feature type="compositionally biased region" description="Basic and acidic residues" evidence="1">
    <location>
        <begin position="38"/>
        <end position="56"/>
    </location>
</feature>
<feature type="region of interest" description="Disordered" evidence="1">
    <location>
        <begin position="1"/>
        <end position="85"/>
    </location>
</feature>
<gene>
    <name evidence="2" type="ORF">QBC34DRAFT_416302</name>
</gene>
<comment type="caution">
    <text evidence="2">The sequence shown here is derived from an EMBL/GenBank/DDBJ whole genome shotgun (WGS) entry which is preliminary data.</text>
</comment>
<dbReference type="PANTHER" id="PTHR39606">
    <property type="entry name" value="SURFACE PROTEIN, PUTATIVE-RELATED"/>
    <property type="match status" value="1"/>
</dbReference>
<dbReference type="EMBL" id="MU865985">
    <property type="protein sequence ID" value="KAK4443881.1"/>
    <property type="molecule type" value="Genomic_DNA"/>
</dbReference>
<keyword evidence="3" id="KW-1185">Reference proteome</keyword>
<feature type="compositionally biased region" description="Basic and acidic residues" evidence="1">
    <location>
        <begin position="239"/>
        <end position="262"/>
    </location>
</feature>
<feature type="compositionally biased region" description="Basic and acidic residues" evidence="1">
    <location>
        <begin position="1"/>
        <end position="10"/>
    </location>
</feature>
<protein>
    <submittedName>
        <fullName evidence="2">Uncharacterized protein</fullName>
    </submittedName>
</protein>
<feature type="compositionally biased region" description="Gly residues" evidence="1">
    <location>
        <begin position="218"/>
        <end position="229"/>
    </location>
</feature>
<evidence type="ECO:0000256" key="1">
    <source>
        <dbReference type="SAM" id="MobiDB-lite"/>
    </source>
</evidence>
<proteinExistence type="predicted"/>
<feature type="compositionally biased region" description="Gly residues" evidence="1">
    <location>
        <begin position="169"/>
        <end position="182"/>
    </location>
</feature>
<dbReference type="Proteomes" id="UP001321760">
    <property type="component" value="Unassembled WGS sequence"/>
</dbReference>
<dbReference type="AlphaFoldDB" id="A0AAV9G8L7"/>
<name>A0AAV9G8L7_9PEZI</name>
<organism evidence="2 3">
    <name type="scientific">Podospora aff. communis PSN243</name>
    <dbReference type="NCBI Taxonomy" id="3040156"/>
    <lineage>
        <taxon>Eukaryota</taxon>
        <taxon>Fungi</taxon>
        <taxon>Dikarya</taxon>
        <taxon>Ascomycota</taxon>
        <taxon>Pezizomycotina</taxon>
        <taxon>Sordariomycetes</taxon>
        <taxon>Sordariomycetidae</taxon>
        <taxon>Sordariales</taxon>
        <taxon>Podosporaceae</taxon>
        <taxon>Podospora</taxon>
    </lineage>
</organism>
<feature type="compositionally biased region" description="Basic and acidic residues" evidence="1">
    <location>
        <begin position="159"/>
        <end position="168"/>
    </location>
</feature>
<accession>A0AAV9G8L7</accession>
<reference evidence="2" key="1">
    <citation type="journal article" date="2023" name="Mol. Phylogenet. Evol.">
        <title>Genome-scale phylogeny and comparative genomics of the fungal order Sordariales.</title>
        <authorList>
            <person name="Hensen N."/>
            <person name="Bonometti L."/>
            <person name="Westerberg I."/>
            <person name="Brannstrom I.O."/>
            <person name="Guillou S."/>
            <person name="Cros-Aarteil S."/>
            <person name="Calhoun S."/>
            <person name="Haridas S."/>
            <person name="Kuo A."/>
            <person name="Mondo S."/>
            <person name="Pangilinan J."/>
            <person name="Riley R."/>
            <person name="LaButti K."/>
            <person name="Andreopoulos B."/>
            <person name="Lipzen A."/>
            <person name="Chen C."/>
            <person name="Yan M."/>
            <person name="Daum C."/>
            <person name="Ng V."/>
            <person name="Clum A."/>
            <person name="Steindorff A."/>
            <person name="Ohm R.A."/>
            <person name="Martin F."/>
            <person name="Silar P."/>
            <person name="Natvig D.O."/>
            <person name="Lalanne C."/>
            <person name="Gautier V."/>
            <person name="Ament-Velasquez S.L."/>
            <person name="Kruys A."/>
            <person name="Hutchinson M.I."/>
            <person name="Powell A.J."/>
            <person name="Barry K."/>
            <person name="Miller A.N."/>
            <person name="Grigoriev I.V."/>
            <person name="Debuchy R."/>
            <person name="Gladieux P."/>
            <person name="Hiltunen Thoren M."/>
            <person name="Johannesson H."/>
        </authorList>
    </citation>
    <scope>NUCLEOTIDE SEQUENCE</scope>
    <source>
        <strain evidence="2">PSN243</strain>
    </source>
</reference>